<dbReference type="AlphaFoldDB" id="A0A4V3UTW8"/>
<proteinExistence type="predicted"/>
<dbReference type="Proteomes" id="UP000307749">
    <property type="component" value="Unassembled WGS sequence"/>
</dbReference>
<dbReference type="STRING" id="993689.GCA_002077135_00673"/>
<comment type="caution">
    <text evidence="1">The sequence shown here is derived from an EMBL/GenBank/DDBJ whole genome shotgun (WGS) entry which is preliminary data.</text>
</comment>
<dbReference type="EMBL" id="MWQO01000002">
    <property type="protein sequence ID" value="THD12251.1"/>
    <property type="molecule type" value="Genomic_DNA"/>
</dbReference>
<evidence type="ECO:0000313" key="1">
    <source>
        <dbReference type="EMBL" id="THD12251.1"/>
    </source>
</evidence>
<name>A0A4V3UTW8_9GAMM</name>
<accession>A0A4V3UTW8</accession>
<reference evidence="1 2" key="1">
    <citation type="submission" date="2017-02" db="EMBL/GenBank/DDBJ databases">
        <title>Whole genome sequencing of Metallibacterium scheffleri DSM 24874 (T).</title>
        <authorList>
            <person name="Kumar S."/>
            <person name="Patil P."/>
            <person name="Patil P.B."/>
        </authorList>
    </citation>
    <scope>NUCLEOTIDE SEQUENCE [LARGE SCALE GENOMIC DNA]</scope>
    <source>
        <strain evidence="1 2">DSM 24874</strain>
    </source>
</reference>
<dbReference type="RefSeq" id="WP_081126074.1">
    <property type="nucleotide sequence ID" value="NZ_DAHXOC010000002.1"/>
</dbReference>
<organism evidence="1 2">
    <name type="scientific">Metallibacterium scheffleri</name>
    <dbReference type="NCBI Taxonomy" id="993689"/>
    <lineage>
        <taxon>Bacteria</taxon>
        <taxon>Pseudomonadati</taxon>
        <taxon>Pseudomonadota</taxon>
        <taxon>Gammaproteobacteria</taxon>
        <taxon>Lysobacterales</taxon>
        <taxon>Rhodanobacteraceae</taxon>
        <taxon>Metallibacterium</taxon>
    </lineage>
</organism>
<sequence length="76" mass="8188">MKKKSTPAKIVIKRLGRKSGNISAAKLQITVRDAREKSGIKSVKALRKSDTATGSGHVRFVEPEAITVAQRSRTAA</sequence>
<protein>
    <submittedName>
        <fullName evidence="1">Uncharacterized protein</fullName>
    </submittedName>
</protein>
<keyword evidence="2" id="KW-1185">Reference proteome</keyword>
<gene>
    <name evidence="1" type="ORF">B1806_00375</name>
</gene>
<evidence type="ECO:0000313" key="2">
    <source>
        <dbReference type="Proteomes" id="UP000307749"/>
    </source>
</evidence>